<protein>
    <submittedName>
        <fullName evidence="2">Pimeloyl-ACP methyl ester carboxylesterase</fullName>
    </submittedName>
</protein>
<dbReference type="Gene3D" id="3.40.50.1820">
    <property type="entry name" value="alpha/beta hydrolase"/>
    <property type="match status" value="1"/>
</dbReference>
<sequence length="245" mass="26371">MNVPLRAQPQSEALVLIPGLAGDATLFSHALARLSRARPVTLALPVGGERVEEIASAILTQMPQRVALVGHGLGGVVALEILRRAPKRVARLALISAMPFPDTPAEAAERDARLIALRAGRIADWVRAEFGGAIPGDAILRGARVARIAEMVETLGTDTVLRQVRALQRRGDYQSAFRRFRQPIHLIAGSADPVCPPRRQQVLSGLAPDARLVRIEEAGHFPMLDAPEAVTEALEAFVEAPLVLR</sequence>
<dbReference type="AlphaFoldDB" id="A0A1N7NZ96"/>
<dbReference type="STRING" id="633194.SAMN05421759_11164"/>
<evidence type="ECO:0000313" key="3">
    <source>
        <dbReference type="Proteomes" id="UP000186684"/>
    </source>
</evidence>
<dbReference type="EMBL" id="FTOQ01000011">
    <property type="protein sequence ID" value="SIT03685.1"/>
    <property type="molecule type" value="Genomic_DNA"/>
</dbReference>
<feature type="domain" description="AB hydrolase-1" evidence="1">
    <location>
        <begin position="14"/>
        <end position="232"/>
    </location>
</feature>
<proteinExistence type="predicted"/>
<dbReference type="PANTHER" id="PTHR43194:SF2">
    <property type="entry name" value="PEROXISOMAL MEMBRANE PROTEIN LPX1"/>
    <property type="match status" value="1"/>
</dbReference>
<name>A0A1N7NZ96_9RHOB</name>
<evidence type="ECO:0000259" key="1">
    <source>
        <dbReference type="Pfam" id="PF12697"/>
    </source>
</evidence>
<reference evidence="3" key="1">
    <citation type="submission" date="2017-01" db="EMBL/GenBank/DDBJ databases">
        <authorList>
            <person name="Varghese N."/>
            <person name="Submissions S."/>
        </authorList>
    </citation>
    <scope>NUCLEOTIDE SEQUENCE [LARGE SCALE GENOMIC DNA]</scope>
    <source>
        <strain evidence="3">DSM 29430</strain>
    </source>
</reference>
<evidence type="ECO:0000313" key="2">
    <source>
        <dbReference type="EMBL" id="SIT03685.1"/>
    </source>
</evidence>
<gene>
    <name evidence="2" type="ORF">SAMN05421759_11164</name>
</gene>
<keyword evidence="3" id="KW-1185">Reference proteome</keyword>
<dbReference type="OrthoDB" id="5491135at2"/>
<dbReference type="RefSeq" id="WP_076449384.1">
    <property type="nucleotide sequence ID" value="NZ_FTOQ01000011.1"/>
</dbReference>
<accession>A0A1N7NZ96</accession>
<dbReference type="InterPro" id="IPR029058">
    <property type="entry name" value="AB_hydrolase_fold"/>
</dbReference>
<dbReference type="Proteomes" id="UP000186684">
    <property type="component" value="Unassembled WGS sequence"/>
</dbReference>
<dbReference type="Pfam" id="PF12697">
    <property type="entry name" value="Abhydrolase_6"/>
    <property type="match status" value="1"/>
</dbReference>
<dbReference type="PANTHER" id="PTHR43194">
    <property type="entry name" value="HYDROLASE ALPHA/BETA FOLD FAMILY"/>
    <property type="match status" value="1"/>
</dbReference>
<dbReference type="InterPro" id="IPR050228">
    <property type="entry name" value="Carboxylesterase_BioH"/>
</dbReference>
<dbReference type="InterPro" id="IPR000073">
    <property type="entry name" value="AB_hydrolase_1"/>
</dbReference>
<organism evidence="2 3">
    <name type="scientific">Roseivivax lentus</name>
    <dbReference type="NCBI Taxonomy" id="633194"/>
    <lineage>
        <taxon>Bacteria</taxon>
        <taxon>Pseudomonadati</taxon>
        <taxon>Pseudomonadota</taxon>
        <taxon>Alphaproteobacteria</taxon>
        <taxon>Rhodobacterales</taxon>
        <taxon>Roseobacteraceae</taxon>
        <taxon>Roseivivax</taxon>
    </lineage>
</organism>
<dbReference type="SUPFAM" id="SSF53474">
    <property type="entry name" value="alpha/beta-Hydrolases"/>
    <property type="match status" value="1"/>
</dbReference>